<dbReference type="InterPro" id="IPR023296">
    <property type="entry name" value="Glyco_hydro_beta-prop_sf"/>
</dbReference>
<dbReference type="OrthoDB" id="9759709at2"/>
<keyword evidence="15" id="KW-1185">Reference proteome</keyword>
<dbReference type="InterPro" id="IPR001362">
    <property type="entry name" value="Glyco_hydro_32"/>
</dbReference>
<dbReference type="InterPro" id="IPR013320">
    <property type="entry name" value="ConA-like_dom_sf"/>
</dbReference>
<dbReference type="EC" id="3.2.1.26" evidence="3 8"/>
<dbReference type="Proteomes" id="UP000218979">
    <property type="component" value="Unassembled WGS sequence"/>
</dbReference>
<evidence type="ECO:0000256" key="2">
    <source>
        <dbReference type="ARBA" id="ARBA00009902"/>
    </source>
</evidence>
<dbReference type="GO" id="GO:0004564">
    <property type="term" value="F:beta-fructofuranosidase activity"/>
    <property type="evidence" value="ECO:0007669"/>
    <property type="project" value="UniProtKB-EC"/>
</dbReference>
<evidence type="ECO:0000259" key="10">
    <source>
        <dbReference type="Pfam" id="PF00251"/>
    </source>
</evidence>
<gene>
    <name evidence="12" type="ORF">RR45_GL001318</name>
    <name evidence="13" type="ORF">SAMN02746068_00112</name>
</gene>
<evidence type="ECO:0000313" key="14">
    <source>
        <dbReference type="Proteomes" id="UP000185655"/>
    </source>
</evidence>
<keyword evidence="9" id="KW-0119">Carbohydrate metabolism</keyword>
<reference evidence="13 14" key="2">
    <citation type="submission" date="2016-11" db="EMBL/GenBank/DDBJ databases">
        <authorList>
            <person name="Jaros S."/>
            <person name="Januszkiewicz K."/>
            <person name="Wedrychowicz H."/>
        </authorList>
    </citation>
    <scope>NUCLEOTIDE SEQUENCE [LARGE SCALE GENOMIC DNA]</scope>
    <source>
        <strain evidence="13 14">DSM 22330</strain>
    </source>
</reference>
<dbReference type="InterPro" id="IPR013148">
    <property type="entry name" value="Glyco_hydro_32_N"/>
</dbReference>
<dbReference type="PANTHER" id="PTHR43101:SF1">
    <property type="entry name" value="BETA-FRUCTOSIDASE"/>
    <property type="match status" value="1"/>
</dbReference>
<dbReference type="InterPro" id="IPR006232">
    <property type="entry name" value="Suc6P_hydrolase"/>
</dbReference>
<organism evidence="13 14">
    <name type="scientific">Pseudolactococcus chungangensis CAU 28 = DSM 22330</name>
    <dbReference type="NCBI Taxonomy" id="1122154"/>
    <lineage>
        <taxon>Bacteria</taxon>
        <taxon>Bacillati</taxon>
        <taxon>Bacillota</taxon>
        <taxon>Bacilli</taxon>
        <taxon>Lactobacillales</taxon>
        <taxon>Streptococcaceae</taxon>
        <taxon>Pseudolactococcus</taxon>
    </lineage>
</organism>
<dbReference type="SUPFAM" id="SSF49899">
    <property type="entry name" value="Concanavalin A-like lectins/glucanases"/>
    <property type="match status" value="1"/>
</dbReference>
<dbReference type="CDD" id="cd18623">
    <property type="entry name" value="GH32_ScrB-like"/>
    <property type="match status" value="1"/>
</dbReference>
<dbReference type="InterPro" id="IPR051214">
    <property type="entry name" value="GH32_Enzymes"/>
</dbReference>
<dbReference type="STRING" id="1122154.SAMN02746068_00112"/>
<dbReference type="SMART" id="SM00640">
    <property type="entry name" value="Glyco_32"/>
    <property type="match status" value="1"/>
</dbReference>
<evidence type="ECO:0000256" key="1">
    <source>
        <dbReference type="ARBA" id="ARBA00004914"/>
    </source>
</evidence>
<dbReference type="EMBL" id="FPKS01000001">
    <property type="protein sequence ID" value="SFZ70201.1"/>
    <property type="molecule type" value="Genomic_DNA"/>
</dbReference>
<dbReference type="Pfam" id="PF08244">
    <property type="entry name" value="Glyco_hydro_32C"/>
    <property type="match status" value="1"/>
</dbReference>
<protein>
    <recommendedName>
        <fullName evidence="4 8">Sucrose-6-phosphate hydrolase</fullName>
        <ecNumber evidence="3 8">3.2.1.26</ecNumber>
    </recommendedName>
    <alternativeName>
        <fullName evidence="7 9">Invertase</fullName>
    </alternativeName>
</protein>
<feature type="domain" description="Glycosyl hydrolase family 32 C-terminal" evidence="11">
    <location>
        <begin position="360"/>
        <end position="480"/>
    </location>
</feature>
<evidence type="ECO:0000313" key="13">
    <source>
        <dbReference type="EMBL" id="SFZ70201.1"/>
    </source>
</evidence>
<accession>A0A1K2H4X6</accession>
<evidence type="ECO:0000256" key="8">
    <source>
        <dbReference type="RuleBase" id="RU362110"/>
    </source>
</evidence>
<comment type="pathway">
    <text evidence="1 9">Glycan biosynthesis; sucrose metabolism.</text>
</comment>
<evidence type="ECO:0000256" key="5">
    <source>
        <dbReference type="ARBA" id="ARBA00022801"/>
    </source>
</evidence>
<evidence type="ECO:0000256" key="6">
    <source>
        <dbReference type="ARBA" id="ARBA00023295"/>
    </source>
</evidence>
<comment type="function">
    <text evidence="9">Enables the bacterium to metabolize sucrose as a sole carbon source.</text>
</comment>
<feature type="domain" description="Glycosyl hydrolase family 32 N-terminal" evidence="10">
    <location>
        <begin position="45"/>
        <end position="349"/>
    </location>
</feature>
<sequence length="492" mass="55425">MMTKIDYTKPWTSAERYRPYADYSADYITALTNAVDKSAYRNSYHIQPKIGLLNDPNGFSFFNGKYHLFYQVFPYGPVHGLKSWALMTSPDLIHWTDEGLKLFPDTIFDSHGAYSGSALPLSDKELFLFYTGNTRGENNSRDAYQNGAIYTQTGNIRKFDTPLLRTPEGYTDHFRDPMIFDAHGHKFAIIGAQTSEEKGTVVLAQATNDSLTAWDYKGQLQFTQEEMGYMIECPNLVFIDKKPVLLFCPQGLDKSIADYDNIFPNMYVIADEFDSESATLTQAGKLHNLDDGFEVYATQAFNAPDGRVLASSWLGLPDLDVPSQADGWQGILSLVKELTLKNGQLYQYPVVETISLRHEKQNITLSEVATTIDSNSYELEIELSEDEENELYLFASADNSSHVSLKIDVKNGKIELNRANLPVSWAENYGVTRSTYVAPGKMKLNIFADTSSLEIFVNDGEKVMSSRIFTVPENTYLFAKSSLPATIWQLKK</sequence>
<dbReference type="AlphaFoldDB" id="A0A1K2H4X6"/>
<keyword evidence="9" id="KW-0963">Cytoplasm</keyword>
<reference evidence="12 15" key="1">
    <citation type="submission" date="2014-12" db="EMBL/GenBank/DDBJ databases">
        <title>Draft genome sequences of 10 type strains of Lactococcus.</title>
        <authorList>
            <person name="Sun Z."/>
            <person name="Zhong Z."/>
            <person name="Liu W."/>
            <person name="Zhang W."/>
            <person name="Zhang H."/>
        </authorList>
    </citation>
    <scope>NUCLEOTIDE SEQUENCE [LARGE SCALE GENOMIC DNA]</scope>
    <source>
        <strain evidence="12 15">DSM 22330</strain>
    </source>
</reference>
<comment type="catalytic activity">
    <reaction evidence="8">
        <text>Hydrolysis of terminal non-reducing beta-D-fructofuranoside residues in beta-D-fructofuranosides.</text>
        <dbReference type="EC" id="3.2.1.26"/>
    </reaction>
</comment>
<evidence type="ECO:0000256" key="4">
    <source>
        <dbReference type="ARBA" id="ARBA00019623"/>
    </source>
</evidence>
<dbReference type="SUPFAM" id="SSF75005">
    <property type="entry name" value="Arabinanase/levansucrase/invertase"/>
    <property type="match status" value="1"/>
</dbReference>
<proteinExistence type="inferred from homology"/>
<keyword evidence="6 8" id="KW-0326">Glycosidase</keyword>
<keyword evidence="5 8" id="KW-0378">Hydrolase</keyword>
<evidence type="ECO:0000256" key="7">
    <source>
        <dbReference type="ARBA" id="ARBA00033367"/>
    </source>
</evidence>
<dbReference type="Proteomes" id="UP000185655">
    <property type="component" value="Unassembled WGS sequence"/>
</dbReference>
<evidence type="ECO:0000259" key="11">
    <source>
        <dbReference type="Pfam" id="PF08244"/>
    </source>
</evidence>
<dbReference type="PANTHER" id="PTHR43101">
    <property type="entry name" value="BETA-FRUCTOSIDASE"/>
    <property type="match status" value="1"/>
</dbReference>
<dbReference type="GO" id="GO:0005737">
    <property type="term" value="C:cytoplasm"/>
    <property type="evidence" value="ECO:0007669"/>
    <property type="project" value="UniProtKB-SubCell"/>
</dbReference>
<dbReference type="Pfam" id="PF00251">
    <property type="entry name" value="Glyco_hydro_32N"/>
    <property type="match status" value="1"/>
</dbReference>
<dbReference type="Gene3D" id="2.115.10.20">
    <property type="entry name" value="Glycosyl hydrolase domain, family 43"/>
    <property type="match status" value="1"/>
</dbReference>
<dbReference type="RefSeq" id="WP_143188703.1">
    <property type="nucleotide sequence ID" value="NZ_FPKS01000001.1"/>
</dbReference>
<dbReference type="EMBL" id="JXJT01000003">
    <property type="protein sequence ID" value="PCS04384.1"/>
    <property type="molecule type" value="Genomic_DNA"/>
</dbReference>
<evidence type="ECO:0000256" key="3">
    <source>
        <dbReference type="ARBA" id="ARBA00012758"/>
    </source>
</evidence>
<dbReference type="InterPro" id="IPR018053">
    <property type="entry name" value="Glyco_hydro_32_AS"/>
</dbReference>
<comment type="subcellular location">
    <subcellularLocation>
        <location evidence="9">Cytoplasm</location>
    </subcellularLocation>
</comment>
<evidence type="ECO:0000313" key="15">
    <source>
        <dbReference type="Proteomes" id="UP000218979"/>
    </source>
</evidence>
<dbReference type="PROSITE" id="PS00609">
    <property type="entry name" value="GLYCOSYL_HYDROL_F32"/>
    <property type="match status" value="1"/>
</dbReference>
<dbReference type="Gene3D" id="2.60.120.560">
    <property type="entry name" value="Exo-inulinase, domain 1"/>
    <property type="match status" value="1"/>
</dbReference>
<dbReference type="NCBIfam" id="TIGR01322">
    <property type="entry name" value="scrB_fam"/>
    <property type="match status" value="1"/>
</dbReference>
<evidence type="ECO:0000313" key="12">
    <source>
        <dbReference type="EMBL" id="PCS04384.1"/>
    </source>
</evidence>
<dbReference type="GO" id="GO:0005985">
    <property type="term" value="P:sucrose metabolic process"/>
    <property type="evidence" value="ECO:0007669"/>
    <property type="project" value="UniProtKB-UniPathway"/>
</dbReference>
<dbReference type="UniPathway" id="UPA00238"/>
<evidence type="ECO:0000256" key="9">
    <source>
        <dbReference type="RuleBase" id="RU365015"/>
    </source>
</evidence>
<dbReference type="InterPro" id="IPR013189">
    <property type="entry name" value="Glyco_hydro_32_C"/>
</dbReference>
<comment type="similarity">
    <text evidence="2 8">Belongs to the glycosyl hydrolase 32 family.</text>
</comment>
<name>A0A1K2H4X6_9LACT</name>